<dbReference type="Pfam" id="PF20659">
    <property type="entry name" value="MS_C"/>
    <property type="match status" value="1"/>
</dbReference>
<evidence type="ECO:0000259" key="9">
    <source>
        <dbReference type="Pfam" id="PF20656"/>
    </source>
</evidence>
<gene>
    <name evidence="11" type="primary">aceB</name>
    <name evidence="11" type="ORF">HCK00_25945</name>
</gene>
<dbReference type="InterPro" id="IPR011076">
    <property type="entry name" value="Malate_synth_sf"/>
</dbReference>
<comment type="pathway">
    <text evidence="7">Carbohydrate metabolism; glyoxylate cycle; (S)-malate from isocitrate: step 2/2.</text>
</comment>
<name>A0ABX1C7M2_9ACTN</name>
<organism evidence="11 12">
    <name type="scientific">Streptomyces zingiberis</name>
    <dbReference type="NCBI Taxonomy" id="2053010"/>
    <lineage>
        <taxon>Bacteria</taxon>
        <taxon>Bacillati</taxon>
        <taxon>Actinomycetota</taxon>
        <taxon>Actinomycetes</taxon>
        <taxon>Kitasatosporales</taxon>
        <taxon>Streptomycetaceae</taxon>
        <taxon>Streptomyces</taxon>
    </lineage>
</organism>
<evidence type="ECO:0000256" key="3">
    <source>
        <dbReference type="ARBA" id="ARBA00022435"/>
    </source>
</evidence>
<dbReference type="EC" id="2.3.3.9" evidence="2 7"/>
<dbReference type="InterPro" id="IPR044856">
    <property type="entry name" value="Malate_synth_C_sf"/>
</dbReference>
<dbReference type="InterPro" id="IPR006252">
    <property type="entry name" value="Malate_synthA"/>
</dbReference>
<dbReference type="Gene3D" id="3.20.20.360">
    <property type="entry name" value="Malate synthase, domain 3"/>
    <property type="match status" value="1"/>
</dbReference>
<evidence type="ECO:0000256" key="6">
    <source>
        <dbReference type="ARBA" id="ARBA00047918"/>
    </source>
</evidence>
<dbReference type="GO" id="GO:0004474">
    <property type="term" value="F:malate synthase activity"/>
    <property type="evidence" value="ECO:0007669"/>
    <property type="project" value="UniProtKB-EC"/>
</dbReference>
<keyword evidence="11" id="KW-0012">Acyltransferase</keyword>
<dbReference type="InterPro" id="IPR019830">
    <property type="entry name" value="Malate_synthase_CS"/>
</dbReference>
<accession>A0ABX1C7M2</accession>
<dbReference type="SUPFAM" id="SSF51645">
    <property type="entry name" value="Malate synthase G"/>
    <property type="match status" value="1"/>
</dbReference>
<dbReference type="PANTHER" id="PTHR42902">
    <property type="entry name" value="MALATE SYNTHASE"/>
    <property type="match status" value="1"/>
</dbReference>
<dbReference type="Pfam" id="PF20656">
    <property type="entry name" value="MS_N"/>
    <property type="match status" value="1"/>
</dbReference>
<keyword evidence="12" id="KW-1185">Reference proteome</keyword>
<dbReference type="PIRSF" id="PIRSF001363">
    <property type="entry name" value="Malate_synth"/>
    <property type="match status" value="1"/>
</dbReference>
<dbReference type="NCBIfam" id="TIGR01344">
    <property type="entry name" value="malate_syn_A"/>
    <property type="match status" value="1"/>
</dbReference>
<dbReference type="PROSITE" id="PS00510">
    <property type="entry name" value="MALATE_SYNTHASE"/>
    <property type="match status" value="1"/>
</dbReference>
<evidence type="ECO:0000256" key="1">
    <source>
        <dbReference type="ARBA" id="ARBA00006394"/>
    </source>
</evidence>
<dbReference type="EMBL" id="JAATEN010000032">
    <property type="protein sequence ID" value="NJQ03862.1"/>
    <property type="molecule type" value="Genomic_DNA"/>
</dbReference>
<protein>
    <recommendedName>
        <fullName evidence="2 7">Malate synthase</fullName>
        <ecNumber evidence="2 7">2.3.3.9</ecNumber>
    </recommendedName>
</protein>
<dbReference type="InterPro" id="IPR046363">
    <property type="entry name" value="MS_N_TIM-barrel_dom"/>
</dbReference>
<evidence type="ECO:0000256" key="4">
    <source>
        <dbReference type="ARBA" id="ARBA00022532"/>
    </source>
</evidence>
<dbReference type="Proteomes" id="UP000695264">
    <property type="component" value="Unassembled WGS sequence"/>
</dbReference>
<dbReference type="InterPro" id="IPR048356">
    <property type="entry name" value="MS_N"/>
</dbReference>
<comment type="caution">
    <text evidence="11">The sequence shown here is derived from an EMBL/GenBank/DDBJ whole genome shotgun (WGS) entry which is preliminary data.</text>
</comment>
<dbReference type="InterPro" id="IPR048355">
    <property type="entry name" value="MS_C"/>
</dbReference>
<keyword evidence="4 7" id="KW-0816">Tricarboxylic acid cycle</keyword>
<feature type="domain" description="Malate synthase C-terminal" evidence="10">
    <location>
        <begin position="419"/>
        <end position="535"/>
    </location>
</feature>
<dbReference type="InterPro" id="IPR001465">
    <property type="entry name" value="Malate_synthase_TIM"/>
</dbReference>
<dbReference type="Gene3D" id="1.20.1220.12">
    <property type="entry name" value="Malate synthase, domain III"/>
    <property type="match status" value="1"/>
</dbReference>
<evidence type="ECO:0000256" key="7">
    <source>
        <dbReference type="RuleBase" id="RU000555"/>
    </source>
</evidence>
<feature type="domain" description="Malate synthase TIM barrel" evidence="8">
    <location>
        <begin position="163"/>
        <end position="410"/>
    </location>
</feature>
<dbReference type="RefSeq" id="WP_168104481.1">
    <property type="nucleotide sequence ID" value="NZ_JAATEN010000032.1"/>
</dbReference>
<evidence type="ECO:0000256" key="5">
    <source>
        <dbReference type="ARBA" id="ARBA00022679"/>
    </source>
</evidence>
<evidence type="ECO:0000313" key="11">
    <source>
        <dbReference type="EMBL" id="NJQ03862.1"/>
    </source>
</evidence>
<evidence type="ECO:0000256" key="2">
    <source>
        <dbReference type="ARBA" id="ARBA00012636"/>
    </source>
</evidence>
<keyword evidence="5 7" id="KW-0808">Transferase</keyword>
<evidence type="ECO:0000259" key="10">
    <source>
        <dbReference type="Pfam" id="PF20659"/>
    </source>
</evidence>
<evidence type="ECO:0000313" key="12">
    <source>
        <dbReference type="Proteomes" id="UP000695264"/>
    </source>
</evidence>
<keyword evidence="3 7" id="KW-0329">Glyoxylate bypass</keyword>
<comment type="similarity">
    <text evidence="1 7">Belongs to the malate synthase family.</text>
</comment>
<dbReference type="PANTHER" id="PTHR42902:SF1">
    <property type="entry name" value="MALATE SYNTHASE 1-RELATED"/>
    <property type="match status" value="1"/>
</dbReference>
<dbReference type="CDD" id="cd00727">
    <property type="entry name" value="malate_synt_A"/>
    <property type="match status" value="1"/>
</dbReference>
<dbReference type="Pfam" id="PF01274">
    <property type="entry name" value="MS_TIM-barrel"/>
    <property type="match status" value="1"/>
</dbReference>
<reference evidence="11 12" key="1">
    <citation type="submission" date="2020-03" db="EMBL/GenBank/DDBJ databases">
        <title>WGS of actinomycetes isolated from Thailand.</title>
        <authorList>
            <person name="Thawai C."/>
        </authorList>
    </citation>
    <scope>NUCLEOTIDE SEQUENCE [LARGE SCALE GENOMIC DNA]</scope>
    <source>
        <strain evidence="11 12">PLAI 1-29</strain>
    </source>
</reference>
<evidence type="ECO:0000259" key="8">
    <source>
        <dbReference type="Pfam" id="PF01274"/>
    </source>
</evidence>
<proteinExistence type="inferred from homology"/>
<comment type="catalytic activity">
    <reaction evidence="6 7">
        <text>glyoxylate + acetyl-CoA + H2O = (S)-malate + CoA + H(+)</text>
        <dbReference type="Rhea" id="RHEA:18181"/>
        <dbReference type="ChEBI" id="CHEBI:15377"/>
        <dbReference type="ChEBI" id="CHEBI:15378"/>
        <dbReference type="ChEBI" id="CHEBI:15589"/>
        <dbReference type="ChEBI" id="CHEBI:36655"/>
        <dbReference type="ChEBI" id="CHEBI:57287"/>
        <dbReference type="ChEBI" id="CHEBI:57288"/>
        <dbReference type="EC" id="2.3.3.9"/>
    </reaction>
</comment>
<feature type="domain" description="Malate synthase N-terminal" evidence="9">
    <location>
        <begin position="18"/>
        <end position="70"/>
    </location>
</feature>
<sequence>MAAPVPSAPTVVDAAPPARQEEVLTPEALAFLGALHHRFTPRRDELLALRGERRREIARTGTLDFPAGTAHIREGDWQVAPAPPALTDRRVEITGPTDRKMTINALNSGARVWLADFEDATAPTWENVVLGQLNLIDAHERRVDFTDPRGKTYTLRPDEELATVVTRPRGWHLDERHLRDGDGRPLPGALVDFGLYFFHNARRLLDRGLGPYFYLPKLESHLEARLWNEVFVHAQDLLGVPQGSVRATVLIETIPAAFEMEEILYELRDHASGLNAGRWDYLFSIVKTFRDAGDRFVLPDRNAVTMTAPFMRAYTELLVRTCHKRGAHAIGGMAAFIPSRRDPRVNEAALEKVRADKDREAADGFDGSWVAHPDLVPVARASFDAVLGDRPHQKDRLREDVRVTSADLLAVDSLTARPTYDGLVNAVGVGLRYIESWLRGTGAVAIFNLMEDAATAEISRSQIWQWVNAGVEFEDGRKVTAGLVREVAAGELAALREELGEDAFATGAWQRAYDLLLRVALDEEYVDFLTLPAYGLLD</sequence>